<evidence type="ECO:0000256" key="8">
    <source>
        <dbReference type="SAM" id="Phobius"/>
    </source>
</evidence>
<evidence type="ECO:0000256" key="5">
    <source>
        <dbReference type="ARBA" id="ARBA00023043"/>
    </source>
</evidence>
<dbReference type="Gene3D" id="1.25.40.20">
    <property type="entry name" value="Ankyrin repeat-containing domain"/>
    <property type="match status" value="1"/>
</dbReference>
<dbReference type="InterPro" id="IPR026961">
    <property type="entry name" value="PGG_dom"/>
</dbReference>
<comment type="caution">
    <text evidence="10">The sequence shown here is derived from an EMBL/GenBank/DDBJ whole genome shotgun (WGS) entry which is preliminary data.</text>
</comment>
<evidence type="ECO:0000256" key="2">
    <source>
        <dbReference type="ARBA" id="ARBA00022692"/>
    </source>
</evidence>
<dbReference type="InterPro" id="IPR036770">
    <property type="entry name" value="Ankyrin_rpt-contain_sf"/>
</dbReference>
<dbReference type="OrthoDB" id="1066784at2759"/>
<dbReference type="SMART" id="SM00248">
    <property type="entry name" value="ANK"/>
    <property type="match status" value="5"/>
</dbReference>
<dbReference type="AlphaFoldDB" id="A0A8J4QGQ2"/>
<keyword evidence="2 8" id="KW-0812">Transmembrane</keyword>
<evidence type="ECO:0000313" key="11">
    <source>
        <dbReference type="Proteomes" id="UP000737018"/>
    </source>
</evidence>
<feature type="transmembrane region" description="Helical" evidence="8">
    <location>
        <begin position="437"/>
        <end position="461"/>
    </location>
</feature>
<evidence type="ECO:0000313" key="10">
    <source>
        <dbReference type="EMBL" id="KAF3949610.1"/>
    </source>
</evidence>
<evidence type="ECO:0000256" key="7">
    <source>
        <dbReference type="PROSITE-ProRule" id="PRU00023"/>
    </source>
</evidence>
<dbReference type="PROSITE" id="PS50297">
    <property type="entry name" value="ANK_REP_REGION"/>
    <property type="match status" value="2"/>
</dbReference>
<dbReference type="GO" id="GO:0005886">
    <property type="term" value="C:plasma membrane"/>
    <property type="evidence" value="ECO:0007669"/>
    <property type="project" value="TreeGrafter"/>
</dbReference>
<dbReference type="PROSITE" id="PS50088">
    <property type="entry name" value="ANK_REPEAT"/>
    <property type="match status" value="2"/>
</dbReference>
<evidence type="ECO:0000256" key="4">
    <source>
        <dbReference type="ARBA" id="ARBA00022989"/>
    </source>
</evidence>
<protein>
    <recommendedName>
        <fullName evidence="9">PGG domain-containing protein</fullName>
    </recommendedName>
</protein>
<dbReference type="InterPro" id="IPR002110">
    <property type="entry name" value="Ankyrin_rpt"/>
</dbReference>
<keyword evidence="3" id="KW-0677">Repeat</keyword>
<feature type="transmembrane region" description="Helical" evidence="8">
    <location>
        <begin position="359"/>
        <end position="381"/>
    </location>
</feature>
<organism evidence="10 11">
    <name type="scientific">Castanea mollissima</name>
    <name type="common">Chinese chestnut</name>
    <dbReference type="NCBI Taxonomy" id="60419"/>
    <lineage>
        <taxon>Eukaryota</taxon>
        <taxon>Viridiplantae</taxon>
        <taxon>Streptophyta</taxon>
        <taxon>Embryophyta</taxon>
        <taxon>Tracheophyta</taxon>
        <taxon>Spermatophyta</taxon>
        <taxon>Magnoliopsida</taxon>
        <taxon>eudicotyledons</taxon>
        <taxon>Gunneridae</taxon>
        <taxon>Pentapetalae</taxon>
        <taxon>rosids</taxon>
        <taxon>fabids</taxon>
        <taxon>Fagales</taxon>
        <taxon>Fagaceae</taxon>
        <taxon>Castanea</taxon>
    </lineage>
</organism>
<keyword evidence="5 7" id="KW-0040">ANK repeat</keyword>
<evidence type="ECO:0000259" key="9">
    <source>
        <dbReference type="Pfam" id="PF13962"/>
    </source>
</evidence>
<name>A0A8J4QGQ2_9ROSI</name>
<dbReference type="Pfam" id="PF13962">
    <property type="entry name" value="PGG"/>
    <property type="match status" value="1"/>
</dbReference>
<dbReference type="SUPFAM" id="SSF48403">
    <property type="entry name" value="Ankyrin repeat"/>
    <property type="match status" value="1"/>
</dbReference>
<dbReference type="Pfam" id="PF12796">
    <property type="entry name" value="Ank_2"/>
    <property type="match status" value="2"/>
</dbReference>
<feature type="repeat" description="ANK" evidence="7">
    <location>
        <begin position="112"/>
        <end position="138"/>
    </location>
</feature>
<dbReference type="EMBL" id="JRKL02005978">
    <property type="protein sequence ID" value="KAF3949610.1"/>
    <property type="molecule type" value="Genomic_DNA"/>
</dbReference>
<reference evidence="10" key="1">
    <citation type="submission" date="2020-03" db="EMBL/GenBank/DDBJ databases">
        <title>Castanea mollissima Vanexum genome sequencing.</title>
        <authorList>
            <person name="Staton M."/>
        </authorList>
    </citation>
    <scope>NUCLEOTIDE SEQUENCE</scope>
    <source>
        <tissue evidence="10">Leaf</tissue>
    </source>
</reference>
<keyword evidence="6 8" id="KW-0472">Membrane</keyword>
<feature type="domain" description="PGG" evidence="9">
    <location>
        <begin position="292"/>
        <end position="413"/>
    </location>
</feature>
<keyword evidence="4 8" id="KW-1133">Transmembrane helix</keyword>
<feature type="transmembrane region" description="Helical" evidence="8">
    <location>
        <begin position="393"/>
        <end position="417"/>
    </location>
</feature>
<evidence type="ECO:0000256" key="1">
    <source>
        <dbReference type="ARBA" id="ARBA00004141"/>
    </source>
</evidence>
<dbReference type="Proteomes" id="UP000737018">
    <property type="component" value="Unassembled WGS sequence"/>
</dbReference>
<comment type="subcellular location">
    <subcellularLocation>
        <location evidence="1">Membrane</location>
        <topology evidence="1">Multi-pass membrane protein</topology>
    </subcellularLocation>
</comment>
<dbReference type="Pfam" id="PF00023">
    <property type="entry name" value="Ank"/>
    <property type="match status" value="1"/>
</dbReference>
<sequence>MEVRREEDDIIELYNASMSGSTTTLYRLIHNDQHLLSKISLTSFSETPLHISALAGQLDFSRALLLQKPQLAVELDSHKRCPLHLASAEGHIDIVRALLHANSNACLIRDQDGRIPLHYAAIRGRVKVVKELISARPDSTQVMLDGGETVLHLCVKHNQLEALKLLVKSVSDKGDFLNSKDQDGGNTILHLAVMLKQVETIKYLLLMPKVKEAVNFPNNMGFTALEMLENCPKDFKSFTIRNILMDAGASIKRVNDPSPPLAIAVDHRESVELEQSSKKGCKNWLEYLKYDDWVKDNHGLIMVVSTVITTITFQQAISPPGGLWQANVNDTMQGFRCSSDTPCVAGKAVLADAVDYRSYLNFMICNTLSFVASLGVTFLLISGFPIKHRVCMCLLTISLCSTLTFLAATYLIAFNMVTPDFLKYDSPKHASFMDVCILGSVIIVVSMVLLVHLIRFLAWLVRVIKNPKKGSGPSRI</sequence>
<keyword evidence="11" id="KW-1185">Reference proteome</keyword>
<proteinExistence type="predicted"/>
<dbReference type="PANTHER" id="PTHR24186">
    <property type="entry name" value="PROTEIN PHOSPHATASE 1 REGULATORY SUBUNIT"/>
    <property type="match status" value="1"/>
</dbReference>
<dbReference type="PANTHER" id="PTHR24186:SF37">
    <property type="entry name" value="PGG DOMAIN-CONTAINING PROTEIN"/>
    <property type="match status" value="1"/>
</dbReference>
<accession>A0A8J4QGQ2</accession>
<gene>
    <name evidence="10" type="ORF">CMV_024543</name>
</gene>
<evidence type="ECO:0000256" key="3">
    <source>
        <dbReference type="ARBA" id="ARBA00022737"/>
    </source>
</evidence>
<feature type="repeat" description="ANK" evidence="7">
    <location>
        <begin position="78"/>
        <end position="110"/>
    </location>
</feature>
<evidence type="ECO:0000256" key="6">
    <source>
        <dbReference type="ARBA" id="ARBA00023136"/>
    </source>
</evidence>